<sequence>MKDRILVVDDMEMNREILKGIFEEDYEVILAENGREAVEYINSNRGKLAAILLDIVMPEMDGFGVLDYMHEQHLMMSVPVILITSDTSSESRKRGYDLGVSDIVSKPFEVPIVRRRVSNLVDLYHHKNNLEAMVEKQTEEIKEKNRELTEMNYHIIDTLGTIVEFRSMESGNHIYRVRSFTAILLKYVIKYYPEYGVTEDMADIISHASTMHDVGKITVPDSILLKPGKLTREEFELMKTHTSKGAEIIREIFVTDNMIFKEYCYNIALSHHEKWDGKGYPQGLKEDEIPLAAQVVSIADVYDALVSDRVYKPAFSYDVAYQMILDGECGQFNPKLMDCFRMARKEFEQKAKELQ</sequence>
<dbReference type="Pfam" id="PF00072">
    <property type="entry name" value="Response_reg"/>
    <property type="match status" value="1"/>
</dbReference>
<feature type="modified residue" description="4-aspartylphosphate" evidence="3">
    <location>
        <position position="54"/>
    </location>
</feature>
<keyword evidence="4" id="KW-0175">Coiled coil</keyword>
<dbReference type="PANTHER" id="PTHR45228:SF5">
    <property type="entry name" value="CYCLIC DI-GMP PHOSPHODIESTERASE VC_1348-RELATED"/>
    <property type="match status" value="1"/>
</dbReference>
<evidence type="ECO:0000256" key="3">
    <source>
        <dbReference type="PROSITE-ProRule" id="PRU00169"/>
    </source>
</evidence>
<accession>A0A1E3AU74</accession>
<dbReference type="PROSITE" id="PS51832">
    <property type="entry name" value="HD_GYP"/>
    <property type="match status" value="1"/>
</dbReference>
<reference evidence="7 8" key="1">
    <citation type="submission" date="2016-07" db="EMBL/GenBank/DDBJ databases">
        <title>Characterization of isolates of Eisenbergiella tayi derived from blood cultures, using whole genome sequencing.</title>
        <authorList>
            <person name="Burdz T."/>
            <person name="Wiebe D."/>
            <person name="Huynh C."/>
            <person name="Bernard K."/>
        </authorList>
    </citation>
    <scope>NUCLEOTIDE SEQUENCE [LARGE SCALE GENOMIC DNA]</scope>
    <source>
        <strain evidence="7 8">NML 120489</strain>
    </source>
</reference>
<dbReference type="GO" id="GO:0016787">
    <property type="term" value="F:hydrolase activity"/>
    <property type="evidence" value="ECO:0007669"/>
    <property type="project" value="UniProtKB-KW"/>
</dbReference>
<feature type="coiled-coil region" evidence="4">
    <location>
        <begin position="127"/>
        <end position="154"/>
    </location>
</feature>
<gene>
    <name evidence="7" type="primary">rpfG_4</name>
    <name evidence="7" type="ORF">BEH84_02868</name>
</gene>
<dbReference type="GeneID" id="93304421"/>
<dbReference type="InterPro" id="IPR001789">
    <property type="entry name" value="Sig_transdc_resp-reg_receiver"/>
</dbReference>
<proteinExistence type="predicted"/>
<keyword evidence="7" id="KW-0378">Hydrolase</keyword>
<evidence type="ECO:0000256" key="4">
    <source>
        <dbReference type="SAM" id="Coils"/>
    </source>
</evidence>
<dbReference type="SUPFAM" id="SSF52172">
    <property type="entry name" value="CheY-like"/>
    <property type="match status" value="1"/>
</dbReference>
<keyword evidence="3" id="KW-0597">Phosphoprotein</keyword>
<comment type="function">
    <text evidence="2">May play the central regulatory role in sporulation. It may be an element of the effector pathway responsible for the activation of sporulation genes in response to nutritional stress. Spo0A may act in concert with spo0H (a sigma factor) to control the expression of some genes that are critical to the sporulation process.</text>
</comment>
<dbReference type="SMART" id="SM00448">
    <property type="entry name" value="REC"/>
    <property type="match status" value="1"/>
</dbReference>
<dbReference type="AlphaFoldDB" id="A0A1E3AU74"/>
<evidence type="ECO:0000313" key="7">
    <source>
        <dbReference type="EMBL" id="ODM12253.1"/>
    </source>
</evidence>
<dbReference type="GO" id="GO:0000160">
    <property type="term" value="P:phosphorelay signal transduction system"/>
    <property type="evidence" value="ECO:0007669"/>
    <property type="project" value="InterPro"/>
</dbReference>
<dbReference type="SUPFAM" id="SSF109604">
    <property type="entry name" value="HD-domain/PDEase-like"/>
    <property type="match status" value="1"/>
</dbReference>
<feature type="domain" description="HD-GYP" evidence="6">
    <location>
        <begin position="148"/>
        <end position="355"/>
    </location>
</feature>
<dbReference type="InterPro" id="IPR037522">
    <property type="entry name" value="HD_GYP_dom"/>
</dbReference>
<organism evidence="7 8">
    <name type="scientific">Eisenbergiella tayi</name>
    <dbReference type="NCBI Taxonomy" id="1432052"/>
    <lineage>
        <taxon>Bacteria</taxon>
        <taxon>Bacillati</taxon>
        <taxon>Bacillota</taxon>
        <taxon>Clostridia</taxon>
        <taxon>Lachnospirales</taxon>
        <taxon>Lachnospiraceae</taxon>
        <taxon>Eisenbergiella</taxon>
    </lineage>
</organism>
<evidence type="ECO:0000256" key="2">
    <source>
        <dbReference type="ARBA" id="ARBA00024867"/>
    </source>
</evidence>
<dbReference type="Pfam" id="PF13487">
    <property type="entry name" value="HD_5"/>
    <property type="match status" value="1"/>
</dbReference>
<dbReference type="Gene3D" id="1.10.3210.10">
    <property type="entry name" value="Hypothetical protein af1432"/>
    <property type="match status" value="1"/>
</dbReference>
<dbReference type="InterPro" id="IPR052020">
    <property type="entry name" value="Cyclic_di-GMP/3'3'-cGAMP_PDE"/>
</dbReference>
<dbReference type="InterPro" id="IPR003607">
    <property type="entry name" value="HD/PDEase_dom"/>
</dbReference>
<dbReference type="RefSeq" id="WP_009253074.1">
    <property type="nucleotide sequence ID" value="NZ_BAABXS010000001.1"/>
</dbReference>
<dbReference type="CDD" id="cd00077">
    <property type="entry name" value="HDc"/>
    <property type="match status" value="1"/>
</dbReference>
<name>A0A1E3AU74_9FIRM</name>
<dbReference type="PROSITE" id="PS50110">
    <property type="entry name" value="RESPONSE_REGULATORY"/>
    <property type="match status" value="1"/>
</dbReference>
<dbReference type="Proteomes" id="UP000095003">
    <property type="component" value="Unassembled WGS sequence"/>
</dbReference>
<protein>
    <recommendedName>
        <fullName evidence="1">Stage 0 sporulation protein A homolog</fullName>
    </recommendedName>
</protein>
<evidence type="ECO:0000259" key="6">
    <source>
        <dbReference type="PROSITE" id="PS51832"/>
    </source>
</evidence>
<dbReference type="EMBL" id="MCGI01000002">
    <property type="protein sequence ID" value="ODM12253.1"/>
    <property type="molecule type" value="Genomic_DNA"/>
</dbReference>
<dbReference type="InterPro" id="IPR011006">
    <property type="entry name" value="CheY-like_superfamily"/>
</dbReference>
<evidence type="ECO:0000259" key="5">
    <source>
        <dbReference type="PROSITE" id="PS50110"/>
    </source>
</evidence>
<evidence type="ECO:0000313" key="8">
    <source>
        <dbReference type="Proteomes" id="UP000095003"/>
    </source>
</evidence>
<dbReference type="PATRIC" id="fig|1432052.3.peg.3168"/>
<evidence type="ECO:0000256" key="1">
    <source>
        <dbReference type="ARBA" id="ARBA00018672"/>
    </source>
</evidence>
<feature type="domain" description="Response regulatory" evidence="5">
    <location>
        <begin position="4"/>
        <end position="121"/>
    </location>
</feature>
<comment type="caution">
    <text evidence="7">The sequence shown here is derived from an EMBL/GenBank/DDBJ whole genome shotgun (WGS) entry which is preliminary data.</text>
</comment>
<dbReference type="Gene3D" id="3.40.50.2300">
    <property type="match status" value="1"/>
</dbReference>
<dbReference type="PANTHER" id="PTHR45228">
    <property type="entry name" value="CYCLIC DI-GMP PHOSPHODIESTERASE TM_0186-RELATED"/>
    <property type="match status" value="1"/>
</dbReference>